<keyword evidence="8 10" id="KW-0472">Membrane</keyword>
<evidence type="ECO:0000256" key="10">
    <source>
        <dbReference type="SAM" id="Phobius"/>
    </source>
</evidence>
<dbReference type="GO" id="GO:0030424">
    <property type="term" value="C:axon"/>
    <property type="evidence" value="ECO:0007669"/>
    <property type="project" value="TreeGrafter"/>
</dbReference>
<dbReference type="EMBL" id="CAQQ02197768">
    <property type="status" value="NOT_ANNOTATED_CDS"/>
    <property type="molecule type" value="Genomic_DNA"/>
</dbReference>
<evidence type="ECO:0000256" key="1">
    <source>
        <dbReference type="ARBA" id="ARBA00004479"/>
    </source>
</evidence>
<keyword evidence="5 9" id="KW-0547">Nucleotide-binding</keyword>
<evidence type="ECO:0000313" key="12">
    <source>
        <dbReference type="EnsemblMetazoa" id="MESCA011479-PA"/>
    </source>
</evidence>
<dbReference type="EnsemblMetazoa" id="MESCA011479-RA">
    <property type="protein sequence ID" value="MESCA011479-PA"/>
    <property type="gene ID" value="MESCA011479"/>
</dbReference>
<dbReference type="GO" id="GO:0005009">
    <property type="term" value="F:insulin receptor activity"/>
    <property type="evidence" value="ECO:0007669"/>
    <property type="project" value="TreeGrafter"/>
</dbReference>
<feature type="domain" description="Protein kinase" evidence="11">
    <location>
        <begin position="136"/>
        <end position="264"/>
    </location>
</feature>
<keyword evidence="13" id="KW-1185">Reference proteome</keyword>
<dbReference type="GO" id="GO:0005899">
    <property type="term" value="C:insulin receptor complex"/>
    <property type="evidence" value="ECO:0007669"/>
    <property type="project" value="TreeGrafter"/>
</dbReference>
<dbReference type="GO" id="GO:0005524">
    <property type="term" value="F:ATP binding"/>
    <property type="evidence" value="ECO:0007669"/>
    <property type="project" value="UniProtKB-UniRule"/>
</dbReference>
<evidence type="ECO:0000256" key="6">
    <source>
        <dbReference type="ARBA" id="ARBA00022840"/>
    </source>
</evidence>
<dbReference type="InterPro" id="IPR011009">
    <property type="entry name" value="Kinase-like_dom_sf"/>
</dbReference>
<dbReference type="InterPro" id="IPR050122">
    <property type="entry name" value="RTK"/>
</dbReference>
<dbReference type="PANTHER" id="PTHR24416:SF525">
    <property type="entry name" value="INSULIN-LIKE RECEPTOR"/>
    <property type="match status" value="1"/>
</dbReference>
<dbReference type="GO" id="GO:0043410">
    <property type="term" value="P:positive regulation of MAPK cascade"/>
    <property type="evidence" value="ECO:0007669"/>
    <property type="project" value="TreeGrafter"/>
</dbReference>
<dbReference type="SUPFAM" id="SSF56112">
    <property type="entry name" value="Protein kinase-like (PK-like)"/>
    <property type="match status" value="1"/>
</dbReference>
<dbReference type="InterPro" id="IPR001245">
    <property type="entry name" value="Ser-Thr/Tyr_kinase_cat_dom"/>
</dbReference>
<evidence type="ECO:0000256" key="2">
    <source>
        <dbReference type="ARBA" id="ARBA00022692"/>
    </source>
</evidence>
<evidence type="ECO:0000256" key="8">
    <source>
        <dbReference type="ARBA" id="ARBA00023136"/>
    </source>
</evidence>
<dbReference type="AlphaFoldDB" id="T1H5A3"/>
<dbReference type="SMART" id="SM00219">
    <property type="entry name" value="TyrKc"/>
    <property type="match status" value="1"/>
</dbReference>
<evidence type="ECO:0000256" key="9">
    <source>
        <dbReference type="PROSITE-ProRule" id="PRU10141"/>
    </source>
</evidence>
<dbReference type="STRING" id="36166.T1H5A3"/>
<name>T1H5A3_MEGSC</name>
<dbReference type="Pfam" id="PF07714">
    <property type="entry name" value="PK_Tyr_Ser-Thr"/>
    <property type="match status" value="1"/>
</dbReference>
<dbReference type="InterPro" id="IPR020635">
    <property type="entry name" value="Tyr_kinase_cat_dom"/>
</dbReference>
<dbReference type="PROSITE" id="PS50011">
    <property type="entry name" value="PROTEIN_KINASE_DOM"/>
    <property type="match status" value="1"/>
</dbReference>
<dbReference type="GO" id="GO:0042593">
    <property type="term" value="P:glucose homeostasis"/>
    <property type="evidence" value="ECO:0007669"/>
    <property type="project" value="TreeGrafter"/>
</dbReference>
<feature type="transmembrane region" description="Helical" evidence="10">
    <location>
        <begin position="73"/>
        <end position="97"/>
    </location>
</feature>
<keyword evidence="7 10" id="KW-1133">Transmembrane helix</keyword>
<dbReference type="Gene3D" id="3.30.200.20">
    <property type="entry name" value="Phosphorylase Kinase, domain 1"/>
    <property type="match status" value="1"/>
</dbReference>
<sequence>MMIHVYNKAESNEKFPLDKKCILEKEYNASNHGKVLGPIASGTYRVSVTVKLLFGVSTTKAEALITIPEKMSWGLIVGIIVASIFLISFFIILILFWRNNWRALPNNIEKVYATINPVYHEVNYHPDEWEIDRERVLKLHHLGHGSFGEVYQGIIQGINGEPDQPCAIKTVNENSTESERMNFLKEASVMKKFNTYHVIKLLGVVSIGAPPVYVVMELMEHGDLKSYLRLNRPVRPTDPDYDDDEAENLSRNNKAYEISNRFYQ</sequence>
<evidence type="ECO:0000313" key="13">
    <source>
        <dbReference type="Proteomes" id="UP000015102"/>
    </source>
</evidence>
<reference evidence="12" key="2">
    <citation type="submission" date="2015-06" db="UniProtKB">
        <authorList>
            <consortium name="EnsemblMetazoa"/>
        </authorList>
    </citation>
    <scope>IDENTIFICATION</scope>
</reference>
<dbReference type="OMA" id="HPDEWEI"/>
<comment type="subcellular location">
    <subcellularLocation>
        <location evidence="1">Membrane</location>
        <topology evidence="1">Single-pass type I membrane protein</topology>
    </subcellularLocation>
</comment>
<dbReference type="HOGENOM" id="CLU_1055897_0_0_1"/>
<evidence type="ECO:0000256" key="5">
    <source>
        <dbReference type="ARBA" id="ARBA00022741"/>
    </source>
</evidence>
<dbReference type="GO" id="GO:0043560">
    <property type="term" value="F:insulin receptor substrate binding"/>
    <property type="evidence" value="ECO:0007669"/>
    <property type="project" value="TreeGrafter"/>
</dbReference>
<dbReference type="PANTHER" id="PTHR24416">
    <property type="entry name" value="TYROSINE-PROTEIN KINASE RECEPTOR"/>
    <property type="match status" value="1"/>
</dbReference>
<dbReference type="PROSITE" id="PS00107">
    <property type="entry name" value="PROTEIN_KINASE_ATP"/>
    <property type="match status" value="1"/>
</dbReference>
<dbReference type="EMBL" id="CAQQ02197767">
    <property type="status" value="NOT_ANNOTATED_CDS"/>
    <property type="molecule type" value="Genomic_DNA"/>
</dbReference>
<evidence type="ECO:0000256" key="7">
    <source>
        <dbReference type="ARBA" id="ARBA00022989"/>
    </source>
</evidence>
<keyword evidence="3" id="KW-0732">Signal</keyword>
<dbReference type="InterPro" id="IPR017441">
    <property type="entry name" value="Protein_kinase_ATP_BS"/>
</dbReference>
<dbReference type="Proteomes" id="UP000015102">
    <property type="component" value="Unassembled WGS sequence"/>
</dbReference>
<dbReference type="GO" id="GO:0051897">
    <property type="term" value="P:positive regulation of phosphatidylinositol 3-kinase/protein kinase B signal transduction"/>
    <property type="evidence" value="ECO:0007669"/>
    <property type="project" value="TreeGrafter"/>
</dbReference>
<accession>T1H5A3</accession>
<keyword evidence="2 10" id="KW-0812">Transmembrane</keyword>
<protein>
    <recommendedName>
        <fullName evidence="11">Protein kinase domain-containing protein</fullName>
    </recommendedName>
</protein>
<keyword evidence="6 9" id="KW-0067">ATP-binding</keyword>
<organism evidence="12 13">
    <name type="scientific">Megaselia scalaris</name>
    <name type="common">Humpbacked fly</name>
    <name type="synonym">Phora scalaris</name>
    <dbReference type="NCBI Taxonomy" id="36166"/>
    <lineage>
        <taxon>Eukaryota</taxon>
        <taxon>Metazoa</taxon>
        <taxon>Ecdysozoa</taxon>
        <taxon>Arthropoda</taxon>
        <taxon>Hexapoda</taxon>
        <taxon>Insecta</taxon>
        <taxon>Pterygota</taxon>
        <taxon>Neoptera</taxon>
        <taxon>Endopterygota</taxon>
        <taxon>Diptera</taxon>
        <taxon>Brachycera</taxon>
        <taxon>Muscomorpha</taxon>
        <taxon>Platypezoidea</taxon>
        <taxon>Phoridae</taxon>
        <taxon>Megaseliini</taxon>
        <taxon>Megaselia</taxon>
    </lineage>
</organism>
<evidence type="ECO:0000256" key="3">
    <source>
        <dbReference type="ARBA" id="ARBA00022729"/>
    </source>
</evidence>
<evidence type="ECO:0000259" key="11">
    <source>
        <dbReference type="PROSITE" id="PS50011"/>
    </source>
</evidence>
<reference evidence="13" key="1">
    <citation type="submission" date="2013-02" db="EMBL/GenBank/DDBJ databases">
        <authorList>
            <person name="Hughes D."/>
        </authorList>
    </citation>
    <scope>NUCLEOTIDE SEQUENCE</scope>
    <source>
        <strain>Durham</strain>
        <strain evidence="13">NC isolate 2 -- Noor lab</strain>
    </source>
</reference>
<keyword evidence="4" id="KW-0677">Repeat</keyword>
<proteinExistence type="predicted"/>
<feature type="binding site" evidence="9">
    <location>
        <position position="169"/>
    </location>
    <ligand>
        <name>ATP</name>
        <dbReference type="ChEBI" id="CHEBI:30616"/>
    </ligand>
</feature>
<evidence type="ECO:0000256" key="4">
    <source>
        <dbReference type="ARBA" id="ARBA00022737"/>
    </source>
</evidence>
<dbReference type="InterPro" id="IPR000719">
    <property type="entry name" value="Prot_kinase_dom"/>
</dbReference>